<keyword evidence="9" id="KW-1185">Reference proteome</keyword>
<keyword evidence="4 6" id="KW-1133">Transmembrane helix</keyword>
<evidence type="ECO:0000256" key="6">
    <source>
        <dbReference type="SAM" id="Phobius"/>
    </source>
</evidence>
<dbReference type="KEGG" id="lri:NCTC12151_03217"/>
<organism evidence="8 9">
    <name type="scientific">Leminorella richardii</name>
    <dbReference type="NCBI Taxonomy" id="158841"/>
    <lineage>
        <taxon>Bacteria</taxon>
        <taxon>Pseudomonadati</taxon>
        <taxon>Pseudomonadota</taxon>
        <taxon>Gammaproteobacteria</taxon>
        <taxon>Enterobacterales</taxon>
        <taxon>Budviciaceae</taxon>
        <taxon>Leminorella</taxon>
    </lineage>
</organism>
<dbReference type="OrthoDB" id="5494559at2"/>
<sequence>MRLLDSHFKKISWSNLCAQFSEQTALAAAPLAAVLLLNAGPSETAWLQTGQTMPFLLLSIPAGLIVDRISRRKLMIGAEAVRAISLTVAFLLLISGTITLPLLVVLGFFGAVGTVCYNVAAPAYVPTLIPKDELVSANRWLELARSVAYTAGPAIGGFTVGYMGAPVAYVLATTLSILAFILLMSLPEEVKIPGVKKHLFHDLAEGASFIAKHDLLRPMLFTAVFFNTSWFIVQGVFVAYAATHLALDAAQIGFTIGLYGAGMIIGALSLKYISGRLPYGLMVVLGPVGGFIGSVIMLMTLWFPSSYLAGLSYFFFGVGPIIWSITTMSLRQAVTPTGMMGRVSALILTTTFGARPLGSAIAALLAVRYGVESCLWAAVAGFMVQLAILSLSNVPRLQHLPEGV</sequence>
<keyword evidence="2" id="KW-1003">Cell membrane</keyword>
<evidence type="ECO:0000256" key="5">
    <source>
        <dbReference type="ARBA" id="ARBA00023136"/>
    </source>
</evidence>
<feature type="transmembrane region" description="Helical" evidence="6">
    <location>
        <begin position="249"/>
        <end position="270"/>
    </location>
</feature>
<feature type="transmembrane region" description="Helical" evidence="6">
    <location>
        <begin position="167"/>
        <end position="186"/>
    </location>
</feature>
<dbReference type="InterPro" id="IPR011701">
    <property type="entry name" value="MFS"/>
</dbReference>
<feature type="transmembrane region" description="Helical" evidence="6">
    <location>
        <begin position="220"/>
        <end position="243"/>
    </location>
</feature>
<feature type="transmembrane region" description="Helical" evidence="6">
    <location>
        <begin position="86"/>
        <end position="109"/>
    </location>
</feature>
<accession>A0A2X4Y5D3</accession>
<dbReference type="PANTHER" id="PTHR23513:SF6">
    <property type="entry name" value="MAJOR FACILITATOR SUPERFAMILY ASSOCIATED DOMAIN-CONTAINING PROTEIN"/>
    <property type="match status" value="1"/>
</dbReference>
<feature type="transmembrane region" description="Helical" evidence="6">
    <location>
        <begin position="45"/>
        <end position="66"/>
    </location>
</feature>
<dbReference type="GO" id="GO:0022857">
    <property type="term" value="F:transmembrane transporter activity"/>
    <property type="evidence" value="ECO:0007669"/>
    <property type="project" value="InterPro"/>
</dbReference>
<dbReference type="Proteomes" id="UP000249005">
    <property type="component" value="Chromosome 1"/>
</dbReference>
<evidence type="ECO:0000313" key="9">
    <source>
        <dbReference type="Proteomes" id="UP000249005"/>
    </source>
</evidence>
<proteinExistence type="predicted"/>
<dbReference type="EMBL" id="LS483470">
    <property type="protein sequence ID" value="SQI43754.1"/>
    <property type="molecule type" value="Genomic_DNA"/>
</dbReference>
<name>A0A2X4Y5D3_9GAMM</name>
<feature type="transmembrane region" description="Helical" evidence="6">
    <location>
        <begin position="277"/>
        <end position="301"/>
    </location>
</feature>
<dbReference type="InterPro" id="IPR020846">
    <property type="entry name" value="MFS_dom"/>
</dbReference>
<feature type="transmembrane region" description="Helical" evidence="6">
    <location>
        <begin position="375"/>
        <end position="394"/>
    </location>
</feature>
<dbReference type="SUPFAM" id="SSF103473">
    <property type="entry name" value="MFS general substrate transporter"/>
    <property type="match status" value="1"/>
</dbReference>
<dbReference type="AlphaFoldDB" id="A0A2X4Y5D3"/>
<dbReference type="PANTHER" id="PTHR23513">
    <property type="entry name" value="INTEGRAL MEMBRANE EFFLUX PROTEIN-RELATED"/>
    <property type="match status" value="1"/>
</dbReference>
<comment type="subcellular location">
    <subcellularLocation>
        <location evidence="1">Cell membrane</location>
        <topology evidence="1">Multi-pass membrane protein</topology>
    </subcellularLocation>
</comment>
<reference evidence="8 9" key="1">
    <citation type="submission" date="2018-06" db="EMBL/GenBank/DDBJ databases">
        <authorList>
            <consortium name="Pathogen Informatics"/>
            <person name="Doyle S."/>
        </authorList>
    </citation>
    <scope>NUCLEOTIDE SEQUENCE [LARGE SCALE GENOMIC DNA]</scope>
    <source>
        <strain evidence="8 9">NCTC12151</strain>
    </source>
</reference>
<dbReference type="GO" id="GO:0005886">
    <property type="term" value="C:plasma membrane"/>
    <property type="evidence" value="ECO:0007669"/>
    <property type="project" value="UniProtKB-SubCell"/>
</dbReference>
<gene>
    <name evidence="8" type="ORF">NCTC12151_03217</name>
</gene>
<evidence type="ECO:0000313" key="8">
    <source>
        <dbReference type="EMBL" id="SQI43754.1"/>
    </source>
</evidence>
<dbReference type="CDD" id="cd06173">
    <property type="entry name" value="MFS_MefA_like"/>
    <property type="match status" value="1"/>
</dbReference>
<dbReference type="Gene3D" id="1.20.1250.20">
    <property type="entry name" value="MFS general substrate transporter like domains"/>
    <property type="match status" value="1"/>
</dbReference>
<evidence type="ECO:0000259" key="7">
    <source>
        <dbReference type="PROSITE" id="PS50850"/>
    </source>
</evidence>
<dbReference type="InterPro" id="IPR036259">
    <property type="entry name" value="MFS_trans_sf"/>
</dbReference>
<evidence type="ECO:0000256" key="3">
    <source>
        <dbReference type="ARBA" id="ARBA00022692"/>
    </source>
</evidence>
<feature type="transmembrane region" description="Helical" evidence="6">
    <location>
        <begin position="346"/>
        <end position="369"/>
    </location>
</feature>
<keyword evidence="3 6" id="KW-0812">Transmembrane</keyword>
<feature type="transmembrane region" description="Helical" evidence="6">
    <location>
        <begin position="307"/>
        <end position="325"/>
    </location>
</feature>
<evidence type="ECO:0000256" key="4">
    <source>
        <dbReference type="ARBA" id="ARBA00022989"/>
    </source>
</evidence>
<feature type="domain" description="Major facilitator superfamily (MFS) profile" evidence="7">
    <location>
        <begin position="1"/>
        <end position="398"/>
    </location>
</feature>
<dbReference type="Pfam" id="PF07690">
    <property type="entry name" value="MFS_1"/>
    <property type="match status" value="1"/>
</dbReference>
<keyword evidence="5 6" id="KW-0472">Membrane</keyword>
<evidence type="ECO:0000256" key="1">
    <source>
        <dbReference type="ARBA" id="ARBA00004651"/>
    </source>
</evidence>
<protein>
    <submittedName>
        <fullName evidence="8">Enterobactin exporter EntS</fullName>
    </submittedName>
</protein>
<evidence type="ECO:0000256" key="2">
    <source>
        <dbReference type="ARBA" id="ARBA00022475"/>
    </source>
</evidence>
<dbReference type="PROSITE" id="PS50850">
    <property type="entry name" value="MFS"/>
    <property type="match status" value="1"/>
</dbReference>